<evidence type="ECO:0000313" key="3">
    <source>
        <dbReference type="Proteomes" id="UP000460558"/>
    </source>
</evidence>
<dbReference type="Proteomes" id="UP000460558">
    <property type="component" value="Unassembled WGS sequence"/>
</dbReference>
<evidence type="ECO:0000256" key="1">
    <source>
        <dbReference type="SAM" id="SignalP"/>
    </source>
</evidence>
<feature type="signal peptide" evidence="1">
    <location>
        <begin position="1"/>
        <end position="26"/>
    </location>
</feature>
<name>A0ABW9NQG1_9ACTN</name>
<gene>
    <name evidence="2" type="ORF">FFZ77_07260</name>
</gene>
<evidence type="ECO:0008006" key="4">
    <source>
        <dbReference type="Google" id="ProtNLM"/>
    </source>
</evidence>
<keyword evidence="3" id="KW-1185">Reference proteome</keyword>
<organism evidence="2 3">
    <name type="scientific">Streptomyces katsurahamanus</name>
    <dbReference type="NCBI Taxonomy" id="2577098"/>
    <lineage>
        <taxon>Bacteria</taxon>
        <taxon>Bacillati</taxon>
        <taxon>Actinomycetota</taxon>
        <taxon>Actinomycetes</taxon>
        <taxon>Kitasatosporales</taxon>
        <taxon>Streptomycetaceae</taxon>
        <taxon>Streptomyces</taxon>
    </lineage>
</organism>
<evidence type="ECO:0000313" key="2">
    <source>
        <dbReference type="EMBL" id="MQS35414.1"/>
    </source>
</evidence>
<accession>A0ABW9NQG1</accession>
<sequence length="179" mass="18616">MRKTTAVASAIGALSALAFSVTPAAAAPAAAPAAPPAPISYESDACSSSGNGYCFILHVNSRGGQTWYSDSPCFVANKDISDHYGYSPNGVSLVRYVFRPGQISGSPAVCNLSNSHDGQGIKNNAASASNGECSANYRVYFNSGYGGPSQAFLPTCGDYWPSENLVTALKNNNASHDRY</sequence>
<keyword evidence="1" id="KW-0732">Signal</keyword>
<dbReference type="RefSeq" id="WP_153481819.1">
    <property type="nucleotide sequence ID" value="NZ_VDEQ01000073.1"/>
</dbReference>
<dbReference type="EMBL" id="VDEQ01000073">
    <property type="protein sequence ID" value="MQS35414.1"/>
    <property type="molecule type" value="Genomic_DNA"/>
</dbReference>
<proteinExistence type="predicted"/>
<protein>
    <recommendedName>
        <fullName evidence="4">Peptidase inhibitor family I36</fullName>
    </recommendedName>
</protein>
<feature type="chain" id="PRO_5046795915" description="Peptidase inhibitor family I36" evidence="1">
    <location>
        <begin position="27"/>
        <end position="179"/>
    </location>
</feature>
<comment type="caution">
    <text evidence="2">The sequence shown here is derived from an EMBL/GenBank/DDBJ whole genome shotgun (WGS) entry which is preliminary data.</text>
</comment>
<reference evidence="2 3" key="1">
    <citation type="submission" date="2019-06" db="EMBL/GenBank/DDBJ databases">
        <title>Comparative genomics and metabolomics analyses of clavulanic acid producing Streptomyces species provides insight into specialized metabolism and evolution of beta-lactam biosynthetic gene clusters.</title>
        <authorList>
            <person name="Moore M.A."/>
            <person name="Cruz-Morales P."/>
            <person name="Barona Gomez F."/>
            <person name="Kapil T."/>
        </authorList>
    </citation>
    <scope>NUCLEOTIDE SEQUENCE [LARGE SCALE GENOMIC DNA]</scope>
    <source>
        <strain evidence="2 3">T-272</strain>
    </source>
</reference>